<dbReference type="Pfam" id="PF24801">
    <property type="entry name" value="FNIII-A_GpJ"/>
    <property type="match status" value="1"/>
</dbReference>
<keyword evidence="1" id="KW-0812">Transmembrane</keyword>
<dbReference type="NCBIfam" id="NF040662">
    <property type="entry name" value="attach_TipJ_rel"/>
    <property type="match status" value="1"/>
</dbReference>
<evidence type="ECO:0000256" key="1">
    <source>
        <dbReference type="SAM" id="Phobius"/>
    </source>
</evidence>
<protein>
    <submittedName>
        <fullName evidence="4">Phage-related protein</fullName>
    </submittedName>
</protein>
<dbReference type="Proteomes" id="UP000197424">
    <property type="component" value="Chromosome"/>
</dbReference>
<sequence length="770" mass="82596">MIHAEQSAVVLLRNPFQPSQREVMVVHPGQTIRQWLGSQGIAEFDQPTVCIKDGAPVLRADWAVTPIDGVVLFITLPQGGGGGGGGKNPLRTVLMIAVMVVATVYGGPLGASLGFSGNLATAVGSAIIMTAGSALVSALVPLPTPNMPSFAGSGGSLAQPSPTYSLQGQGNYARLAQPIPVIYGRHLVYPDLAATPYGEYQGNEQFLHQLHCIGLGEYDIEQIRIEDTPIASFEEVTYQIVPPGSPVTLFNPDVVTAPEVAGQELLAGTWTGGFAINPADSEVTHIGIDILLPRGLYYANDAGGLDSRSASWKVEARAIDAEGDPLNDWFTLGSESLTAATTTPQRMSYKYPVAAGRYEVRATRLDGKDTNSRAGHEVRWGEARGYLAGGITFPDNVTLLAIRMRATDNLSQRSSRLINCIVTRKLPVWSVDTGWSAPLPTRSIAWAFADILRTSYGAKLPDARIDLAALAQLDQVWASRGDQFDGVFDQQVTVWEALTRVARCGRAVPFLQGGIVRLVRDEARLLPVALFSPRNIVKSSLKIQYVMPGEETADAVTVEFFSSRTWKPDEVTVSLPGSSSTNPAKLRLFGCTTEAHAVREGLYLAAANRYRRRIITLRTELEGLIPTYGDLIAIAHDMPSWGAGGEIVAWDADTHTATLSEPIQFTDGQPHTPHVMALRRRNGGVSGPHAVTPGSDAQQVVFADLPDIPIETGLSAERTHFAFGIAEQWSLLARVIAVRPRGEQVEITCVAEHPAVHSADGSVDSGTAPI</sequence>
<dbReference type="InterPro" id="IPR055385">
    <property type="entry name" value="GpJ_HDII-ins2"/>
</dbReference>
<accession>A0A248LLN4</accession>
<dbReference type="Pfam" id="PF13550">
    <property type="entry name" value="Phage-tail_3"/>
    <property type="match status" value="1"/>
</dbReference>
<keyword evidence="1" id="KW-1133">Transmembrane helix</keyword>
<feature type="transmembrane region" description="Helical" evidence="1">
    <location>
        <begin position="119"/>
        <end position="140"/>
    </location>
</feature>
<feature type="transmembrane region" description="Helical" evidence="1">
    <location>
        <begin position="93"/>
        <end position="113"/>
    </location>
</feature>
<evidence type="ECO:0000313" key="4">
    <source>
        <dbReference type="EMBL" id="ASJ25677.1"/>
    </source>
</evidence>
<name>A0A248LLN4_9NEIS</name>
<proteinExistence type="predicted"/>
<dbReference type="AlphaFoldDB" id="A0A248LLN4"/>
<reference evidence="5" key="1">
    <citation type="submission" date="2017-06" db="EMBL/GenBank/DDBJ databases">
        <title>Whole genome sequence of Laribacter hongkongensis LHGZ1.</title>
        <authorList>
            <person name="Chen D."/>
            <person name="Wu H."/>
            <person name="Chen J."/>
        </authorList>
    </citation>
    <scope>NUCLEOTIDE SEQUENCE [LARGE SCALE GENOMIC DNA]</scope>
    <source>
        <strain evidence="5">LHGZ1</strain>
    </source>
</reference>
<dbReference type="InterPro" id="IPR032876">
    <property type="entry name" value="J_dom"/>
</dbReference>
<feature type="domain" description="Tip attachment protein J" evidence="2">
    <location>
        <begin position="489"/>
        <end position="650"/>
    </location>
</feature>
<keyword evidence="1" id="KW-0472">Membrane</keyword>
<evidence type="ECO:0000259" key="2">
    <source>
        <dbReference type="Pfam" id="PF13550"/>
    </source>
</evidence>
<gene>
    <name evidence="4" type="ORF">LHGZ1_2846</name>
</gene>
<organism evidence="4 5">
    <name type="scientific">Laribacter hongkongensis</name>
    <dbReference type="NCBI Taxonomy" id="168471"/>
    <lineage>
        <taxon>Bacteria</taxon>
        <taxon>Pseudomonadati</taxon>
        <taxon>Pseudomonadota</taxon>
        <taxon>Betaproteobacteria</taxon>
        <taxon>Neisseriales</taxon>
        <taxon>Aquaspirillaceae</taxon>
        <taxon>Laribacter</taxon>
    </lineage>
</organism>
<feature type="domain" description="Tip attachment protein J HDII-ins2" evidence="3">
    <location>
        <begin position="279"/>
        <end position="381"/>
    </location>
</feature>
<dbReference type="EMBL" id="CP022115">
    <property type="protein sequence ID" value="ASJ25677.1"/>
    <property type="molecule type" value="Genomic_DNA"/>
</dbReference>
<evidence type="ECO:0000313" key="5">
    <source>
        <dbReference type="Proteomes" id="UP000197424"/>
    </source>
</evidence>
<evidence type="ECO:0000259" key="3">
    <source>
        <dbReference type="Pfam" id="PF24801"/>
    </source>
</evidence>
<dbReference type="RefSeq" id="WP_172622979.1">
    <property type="nucleotide sequence ID" value="NZ_CP022115.1"/>
</dbReference>